<dbReference type="CDD" id="cd01647">
    <property type="entry name" value="RT_LTR"/>
    <property type="match status" value="1"/>
</dbReference>
<comment type="similarity">
    <text evidence="1">Belongs to the beta type-B retroviral polymerase family. HERV class-II K(HML-2) pol subfamily.</text>
</comment>
<evidence type="ECO:0000256" key="2">
    <source>
        <dbReference type="ARBA" id="ARBA00012180"/>
    </source>
</evidence>
<name>A0ABR3NRS2_9TELE</name>
<evidence type="ECO:0000313" key="5">
    <source>
        <dbReference type="Proteomes" id="UP001558613"/>
    </source>
</evidence>
<keyword evidence="5" id="KW-1185">Reference proteome</keyword>
<evidence type="ECO:0000259" key="3">
    <source>
        <dbReference type="PROSITE" id="PS50878"/>
    </source>
</evidence>
<proteinExistence type="inferred from homology"/>
<feature type="domain" description="Reverse transcriptase" evidence="3">
    <location>
        <begin position="357"/>
        <end position="461"/>
    </location>
</feature>
<sequence>MLDADKPNLPEGLVGPVSEVPVQIEGIYAKALLDSGSQVTLVYRSFYDTYLKHLELQPVKNLEIWGLSSHKYPYDGYLPLRLEFTEGVAGVHQVIDTLAIVCPDPVKREGIAIVLGTNTSLVKKLLESCRKQAGEKFLNVLTIHPVIREAYETIQQTDVSLDDPDKHGTVWFVKHNAVVLKPNQVLQLPGLLKFPGQMTESLVLVDRAAVGDTSSDHLEVRPELHSVSVVSSRRVTVTVKNMSTKEVWVKRGTSLAHVFPVSLVPQLTAKPPSEQNALTPASFDFGDSPMPVEAKQRLCEKMMQRKEVFSLHEWDVGCSKSTTHEIRLNDSRPFRERSRRLAPADLEDVRLHLQELQSSGIISESRSPYASPIVVVRKKSGKVRMCVDYRTLNQRTIPDQYTVPRIEDALHSLSGSRWFSVLDLRSGYYQIPMSDADKEKTAFICPVGFNEFERMPQGTMD</sequence>
<dbReference type="Gene3D" id="3.10.10.10">
    <property type="entry name" value="HIV Type 1 Reverse Transcriptase, subunit A, domain 1"/>
    <property type="match status" value="1"/>
</dbReference>
<gene>
    <name evidence="4" type="ORF">QQF64_026026</name>
</gene>
<dbReference type="InterPro" id="IPR000477">
    <property type="entry name" value="RT_dom"/>
</dbReference>
<dbReference type="PANTHER" id="PTHR24559:SF435">
    <property type="entry name" value="RIBONUCLEASE H"/>
    <property type="match status" value="1"/>
</dbReference>
<evidence type="ECO:0000256" key="1">
    <source>
        <dbReference type="ARBA" id="ARBA00010879"/>
    </source>
</evidence>
<dbReference type="InterPro" id="IPR043128">
    <property type="entry name" value="Rev_trsase/Diguanyl_cyclase"/>
</dbReference>
<dbReference type="PROSITE" id="PS00141">
    <property type="entry name" value="ASP_PROTEASE"/>
    <property type="match status" value="1"/>
</dbReference>
<dbReference type="Gene3D" id="3.30.70.270">
    <property type="match status" value="1"/>
</dbReference>
<dbReference type="PROSITE" id="PS50878">
    <property type="entry name" value="RT_POL"/>
    <property type="match status" value="1"/>
</dbReference>
<dbReference type="InterPro" id="IPR053134">
    <property type="entry name" value="RNA-dir_DNA_polymerase"/>
</dbReference>
<dbReference type="EMBL" id="JAYMGO010000003">
    <property type="protein sequence ID" value="KAL1279353.1"/>
    <property type="molecule type" value="Genomic_DNA"/>
</dbReference>
<dbReference type="InterPro" id="IPR001969">
    <property type="entry name" value="Aspartic_peptidase_AS"/>
</dbReference>
<dbReference type="PANTHER" id="PTHR24559">
    <property type="entry name" value="TRANSPOSON TY3-I GAG-POL POLYPROTEIN"/>
    <property type="match status" value="1"/>
</dbReference>
<dbReference type="Pfam" id="PF00078">
    <property type="entry name" value="RVT_1"/>
    <property type="match status" value="1"/>
</dbReference>
<protein>
    <recommendedName>
        <fullName evidence="2">ribonuclease H</fullName>
        <ecNumber evidence="2">3.1.26.4</ecNumber>
    </recommendedName>
</protein>
<dbReference type="EC" id="3.1.26.4" evidence="2"/>
<evidence type="ECO:0000313" key="4">
    <source>
        <dbReference type="EMBL" id="KAL1279353.1"/>
    </source>
</evidence>
<dbReference type="Proteomes" id="UP001558613">
    <property type="component" value="Unassembled WGS sequence"/>
</dbReference>
<comment type="caution">
    <text evidence="4">The sequence shown here is derived from an EMBL/GenBank/DDBJ whole genome shotgun (WGS) entry which is preliminary data.</text>
</comment>
<accession>A0ABR3NRS2</accession>
<dbReference type="SUPFAM" id="SSF56672">
    <property type="entry name" value="DNA/RNA polymerases"/>
    <property type="match status" value="1"/>
</dbReference>
<reference evidence="4 5" key="1">
    <citation type="submission" date="2023-09" db="EMBL/GenBank/DDBJ databases">
        <authorList>
            <person name="Wang M."/>
        </authorList>
    </citation>
    <scope>NUCLEOTIDE SEQUENCE [LARGE SCALE GENOMIC DNA]</scope>
    <source>
        <strain evidence="4">GT-2023</strain>
        <tissue evidence="4">Liver</tissue>
    </source>
</reference>
<organism evidence="4 5">
    <name type="scientific">Cirrhinus molitorella</name>
    <name type="common">mud carp</name>
    <dbReference type="NCBI Taxonomy" id="172907"/>
    <lineage>
        <taxon>Eukaryota</taxon>
        <taxon>Metazoa</taxon>
        <taxon>Chordata</taxon>
        <taxon>Craniata</taxon>
        <taxon>Vertebrata</taxon>
        <taxon>Euteleostomi</taxon>
        <taxon>Actinopterygii</taxon>
        <taxon>Neopterygii</taxon>
        <taxon>Teleostei</taxon>
        <taxon>Ostariophysi</taxon>
        <taxon>Cypriniformes</taxon>
        <taxon>Cyprinidae</taxon>
        <taxon>Labeoninae</taxon>
        <taxon>Labeonini</taxon>
        <taxon>Cirrhinus</taxon>
    </lineage>
</organism>
<dbReference type="InterPro" id="IPR043502">
    <property type="entry name" value="DNA/RNA_pol_sf"/>
</dbReference>